<dbReference type="FunFam" id="2.60.40.150:FF:000182">
    <property type="entry name" value="Synaptotagmin 8"/>
    <property type="match status" value="1"/>
</dbReference>
<feature type="domain" description="C2" evidence="14">
    <location>
        <begin position="537"/>
        <end position="656"/>
    </location>
</feature>
<keyword evidence="5" id="KW-0285">Flavoprotein</keyword>
<protein>
    <recommendedName>
        <fullName evidence="4">Dihydrolipoyl dehydrogenase, mitochondrial</fullName>
        <ecNumber evidence="3">1.8.1.4</ecNumber>
    </recommendedName>
    <alternativeName>
        <fullName evidence="11">Dihydrolipoamide dehydrogenase</fullName>
    </alternativeName>
</protein>
<dbReference type="InterPro" id="IPR004099">
    <property type="entry name" value="Pyr_nucl-diS_OxRdtase_dimer"/>
</dbReference>
<dbReference type="InterPro" id="IPR050151">
    <property type="entry name" value="Class-I_Pyr_Nuc-Dis_Oxidored"/>
</dbReference>
<dbReference type="SUPFAM" id="SSF49562">
    <property type="entry name" value="C2 domain (Calcium/lipid-binding domain, CaLB)"/>
    <property type="match status" value="2"/>
</dbReference>
<evidence type="ECO:0000256" key="11">
    <source>
        <dbReference type="ARBA" id="ARBA00031281"/>
    </source>
</evidence>
<evidence type="ECO:0000256" key="8">
    <source>
        <dbReference type="ARBA" id="ARBA00023027"/>
    </source>
</evidence>
<comment type="cofactor">
    <cofactor evidence="1">
        <name>FAD</name>
        <dbReference type="ChEBI" id="CHEBI:57692"/>
    </cofactor>
</comment>
<evidence type="ECO:0000256" key="13">
    <source>
        <dbReference type="SAM" id="Phobius"/>
    </source>
</evidence>
<evidence type="ECO:0000256" key="5">
    <source>
        <dbReference type="ARBA" id="ARBA00022630"/>
    </source>
</evidence>
<dbReference type="FunFam" id="3.30.390.30:FF:000001">
    <property type="entry name" value="Dihydrolipoyl dehydrogenase"/>
    <property type="match status" value="1"/>
</dbReference>
<dbReference type="InterPro" id="IPR036188">
    <property type="entry name" value="FAD/NAD-bd_sf"/>
</dbReference>
<dbReference type="GO" id="GO:0005739">
    <property type="term" value="C:mitochondrion"/>
    <property type="evidence" value="ECO:0007669"/>
    <property type="project" value="TreeGrafter"/>
</dbReference>
<feature type="transmembrane region" description="Helical" evidence="13">
    <location>
        <begin position="469"/>
        <end position="494"/>
    </location>
</feature>
<dbReference type="EC" id="1.8.1.4" evidence="3"/>
<accession>A0A6A4TC05</accession>
<dbReference type="FunFam" id="3.50.50.60:FF:000025">
    <property type="entry name" value="Dihydrolipoyl dehydrogenase"/>
    <property type="match status" value="1"/>
</dbReference>
<dbReference type="EMBL" id="VEVO01000006">
    <property type="protein sequence ID" value="KAF0040451.1"/>
    <property type="molecule type" value="Genomic_DNA"/>
</dbReference>
<dbReference type="GO" id="GO:0045254">
    <property type="term" value="C:pyruvate dehydrogenase complex"/>
    <property type="evidence" value="ECO:0007669"/>
    <property type="project" value="UniProtKB-ARBA"/>
</dbReference>
<dbReference type="Pfam" id="PF02852">
    <property type="entry name" value="Pyr_redox_dim"/>
    <property type="match status" value="1"/>
</dbReference>
<evidence type="ECO:0000256" key="3">
    <source>
        <dbReference type="ARBA" id="ARBA00012608"/>
    </source>
</evidence>
<comment type="catalytic activity">
    <reaction evidence="12">
        <text>N(6)-[(R)-dihydrolipoyl]-L-lysyl-[protein] + NAD(+) = N(6)-[(R)-lipoyl]-L-lysyl-[protein] + NADH + H(+)</text>
        <dbReference type="Rhea" id="RHEA:15045"/>
        <dbReference type="Rhea" id="RHEA-COMP:10474"/>
        <dbReference type="Rhea" id="RHEA-COMP:10475"/>
        <dbReference type="ChEBI" id="CHEBI:15378"/>
        <dbReference type="ChEBI" id="CHEBI:57540"/>
        <dbReference type="ChEBI" id="CHEBI:57945"/>
        <dbReference type="ChEBI" id="CHEBI:83099"/>
        <dbReference type="ChEBI" id="CHEBI:83100"/>
        <dbReference type="EC" id="1.8.1.4"/>
    </reaction>
</comment>
<dbReference type="Gene3D" id="3.50.50.60">
    <property type="entry name" value="FAD/NAD(P)-binding domain"/>
    <property type="match status" value="3"/>
</dbReference>
<evidence type="ECO:0000313" key="16">
    <source>
        <dbReference type="Proteomes" id="UP000438429"/>
    </source>
</evidence>
<dbReference type="SUPFAM" id="SSF55424">
    <property type="entry name" value="FAD/NAD-linked reductases, dimerisation (C-terminal) domain"/>
    <property type="match status" value="1"/>
</dbReference>
<evidence type="ECO:0000256" key="10">
    <source>
        <dbReference type="ARBA" id="ARBA00023284"/>
    </source>
</evidence>
<keyword evidence="10" id="KW-0676">Redox-active center</keyword>
<dbReference type="Gene3D" id="2.60.40.150">
    <property type="entry name" value="C2 domain"/>
    <property type="match status" value="2"/>
</dbReference>
<dbReference type="CDD" id="cd08402">
    <property type="entry name" value="C2B_Synaptotagmin-1"/>
    <property type="match status" value="1"/>
</dbReference>
<evidence type="ECO:0000256" key="7">
    <source>
        <dbReference type="ARBA" id="ARBA00023002"/>
    </source>
</evidence>
<reference evidence="15 16" key="1">
    <citation type="submission" date="2019-06" db="EMBL/GenBank/DDBJ databases">
        <title>Draft genomes of female and male turbot (Scophthalmus maximus).</title>
        <authorList>
            <person name="Xu H."/>
            <person name="Xu X.-W."/>
            <person name="Shao C."/>
            <person name="Chen S."/>
        </authorList>
    </citation>
    <scope>NUCLEOTIDE SEQUENCE [LARGE SCALE GENOMIC DNA]</scope>
    <source>
        <strain evidence="15">Ysfricsl-2016a</strain>
        <tissue evidence="15">Blood</tissue>
    </source>
</reference>
<proteinExistence type="inferred from homology"/>
<dbReference type="PRINTS" id="PR00368">
    <property type="entry name" value="FADPNR"/>
</dbReference>
<name>A0A6A4TC05_SCOMX</name>
<dbReference type="InterPro" id="IPR023753">
    <property type="entry name" value="FAD/NAD-binding_dom"/>
</dbReference>
<dbReference type="Proteomes" id="UP000438429">
    <property type="component" value="Unassembled WGS sequence"/>
</dbReference>
<evidence type="ECO:0000256" key="4">
    <source>
        <dbReference type="ARBA" id="ARBA00016193"/>
    </source>
</evidence>
<dbReference type="InterPro" id="IPR000008">
    <property type="entry name" value="C2_dom"/>
</dbReference>
<organism evidence="15 16">
    <name type="scientific">Scophthalmus maximus</name>
    <name type="common">Turbot</name>
    <name type="synonym">Psetta maxima</name>
    <dbReference type="NCBI Taxonomy" id="52904"/>
    <lineage>
        <taxon>Eukaryota</taxon>
        <taxon>Metazoa</taxon>
        <taxon>Chordata</taxon>
        <taxon>Craniata</taxon>
        <taxon>Vertebrata</taxon>
        <taxon>Euteleostomi</taxon>
        <taxon>Actinopterygii</taxon>
        <taxon>Neopterygii</taxon>
        <taxon>Teleostei</taxon>
        <taxon>Neoteleostei</taxon>
        <taxon>Acanthomorphata</taxon>
        <taxon>Carangaria</taxon>
        <taxon>Pleuronectiformes</taxon>
        <taxon>Pleuronectoidei</taxon>
        <taxon>Scophthalmidae</taxon>
        <taxon>Scophthalmus</taxon>
    </lineage>
</organism>
<dbReference type="Pfam" id="PF00168">
    <property type="entry name" value="C2"/>
    <property type="match status" value="2"/>
</dbReference>
<dbReference type="PRINTS" id="PR00360">
    <property type="entry name" value="C2DOMAIN"/>
</dbReference>
<dbReference type="Gene3D" id="3.30.390.30">
    <property type="match status" value="1"/>
</dbReference>
<dbReference type="FunFam" id="2.60.40.150:FF:000011">
    <property type="entry name" value="Synaptotagmin 6"/>
    <property type="match status" value="1"/>
</dbReference>
<keyword evidence="6" id="KW-0274">FAD</keyword>
<dbReference type="GO" id="GO:0004148">
    <property type="term" value="F:dihydrolipoyl dehydrogenase (NADH) activity"/>
    <property type="evidence" value="ECO:0007669"/>
    <property type="project" value="UniProtKB-EC"/>
</dbReference>
<dbReference type="SUPFAM" id="SSF51905">
    <property type="entry name" value="FAD/NAD(P)-binding domain"/>
    <property type="match status" value="1"/>
</dbReference>
<keyword evidence="7" id="KW-0560">Oxidoreductase</keyword>
<dbReference type="GO" id="GO:0050660">
    <property type="term" value="F:flavin adenine dinucleotide binding"/>
    <property type="evidence" value="ECO:0007669"/>
    <property type="project" value="TreeGrafter"/>
</dbReference>
<evidence type="ECO:0000256" key="1">
    <source>
        <dbReference type="ARBA" id="ARBA00001974"/>
    </source>
</evidence>
<dbReference type="PROSITE" id="PS50004">
    <property type="entry name" value="C2"/>
    <property type="match status" value="2"/>
</dbReference>
<evidence type="ECO:0000313" key="15">
    <source>
        <dbReference type="EMBL" id="KAF0040451.1"/>
    </source>
</evidence>
<dbReference type="PANTHER" id="PTHR22912">
    <property type="entry name" value="DISULFIDE OXIDOREDUCTASE"/>
    <property type="match status" value="1"/>
</dbReference>
<dbReference type="PRINTS" id="PR00469">
    <property type="entry name" value="PNDRDTASEII"/>
</dbReference>
<keyword evidence="13" id="KW-0472">Membrane</keyword>
<dbReference type="GO" id="GO:0045333">
    <property type="term" value="P:cellular respiration"/>
    <property type="evidence" value="ECO:0007669"/>
    <property type="project" value="UniProtKB-ARBA"/>
</dbReference>
<dbReference type="GO" id="GO:0006103">
    <property type="term" value="P:2-oxoglutarate metabolic process"/>
    <property type="evidence" value="ECO:0007669"/>
    <property type="project" value="TreeGrafter"/>
</dbReference>
<sequence>MQSWTQLYRSLATRSHHLPCKLHGAAALSVRTYADKAAIDADVTVVGSGPGGYVAAIKAAQLGFKVTHVNGFGRVTGKNQVTAIAEDGSEQVINTKNILIASGSEVTPFPGIQIDEDTIVSSTGALSLKTVPEELIVIGAGVIGVELGSVWQRLGSKVTAVEFLGHVGGMGIDMEISKNFQRILQKQGLKFKLGTKVMGATKRPDGKIDVAVEAAAGGKNETLTCDVLLVCIGRRPFTQNLGLESVGLELDNRGRIPVNNRFQTKVPSIHAIGDVIAGPMLAHKAEDEGIICVEGMAGGAVHIDYNCVPSVIYTHPEVAWVGKTEEQLKEEGVPYKVGKFPFAANSRAKTNADTDGMVKILGHKETDRMLGAHIVGTINVILFNQFRSIEVNLTTATSIKEFFIIFIMPAVHQPIANSSHANGSATADLPTTVHPITIIPTTQTNTTINPASVPNFFDDLLHQIPLPLWAIYTIFAVGALLILICCLCICICCCKEKKKRHQKKDEKINLIGVNGNTTTALVQPDVADVDYGSTEQQRGKLLYSLEYNAALSELTVGIKEANSLKAMDLGGSSDPYVKVYICPDKSKTFETKVFRKTLKPIFNEQFSFQISKSSLLKSTVVMKVFDFNRFAKHDIIGELRFQLSGVDWNHVIEEWQDLAEPTKLEEEELGEICFSLRYVPTASKLTVVILEAKNLKSMDIGGFSDPYVKVQLALDKRKWKKRKTSMKKKTLSPYYNESFTFDVTFEQIQRVNLVISVWDHDAMTRNDAMGKIFLGCDAAGNQLRHWADMLSNPRRPVAQWHSLLSAEQVNSTLSLKKKIPLRHKLPR</sequence>
<keyword evidence="13" id="KW-1133">Transmembrane helix</keyword>
<evidence type="ECO:0000256" key="12">
    <source>
        <dbReference type="ARBA" id="ARBA00049187"/>
    </source>
</evidence>
<gene>
    <name evidence="15" type="ORF">F2P81_006349</name>
</gene>
<feature type="domain" description="C2" evidence="14">
    <location>
        <begin position="668"/>
        <end position="801"/>
    </location>
</feature>
<dbReference type="InterPro" id="IPR035892">
    <property type="entry name" value="C2_domain_sf"/>
</dbReference>
<comment type="similarity">
    <text evidence="2">Belongs to the class-I pyridine nucleotide-disulfide oxidoreductase family.</text>
</comment>
<dbReference type="Pfam" id="PF07992">
    <property type="entry name" value="Pyr_redox_2"/>
    <property type="match status" value="1"/>
</dbReference>
<dbReference type="SMART" id="SM00239">
    <property type="entry name" value="C2"/>
    <property type="match status" value="2"/>
</dbReference>
<dbReference type="PANTHER" id="PTHR22912:SF151">
    <property type="entry name" value="DIHYDROLIPOYL DEHYDROGENASE, MITOCHONDRIAL"/>
    <property type="match status" value="1"/>
</dbReference>
<dbReference type="AlphaFoldDB" id="A0A6A4TC05"/>
<evidence type="ECO:0000256" key="9">
    <source>
        <dbReference type="ARBA" id="ARBA00023157"/>
    </source>
</evidence>
<comment type="caution">
    <text evidence="15">The sequence shown here is derived from an EMBL/GenBank/DDBJ whole genome shotgun (WGS) entry which is preliminary data.</text>
</comment>
<evidence type="ECO:0000256" key="6">
    <source>
        <dbReference type="ARBA" id="ARBA00022827"/>
    </source>
</evidence>
<dbReference type="InterPro" id="IPR016156">
    <property type="entry name" value="FAD/NAD-linked_Rdtase_dimer_sf"/>
</dbReference>
<evidence type="ECO:0000259" key="14">
    <source>
        <dbReference type="PROSITE" id="PS50004"/>
    </source>
</evidence>
<keyword evidence="9" id="KW-1015">Disulfide bond</keyword>
<evidence type="ECO:0000256" key="2">
    <source>
        <dbReference type="ARBA" id="ARBA00007532"/>
    </source>
</evidence>
<keyword evidence="8" id="KW-0520">NAD</keyword>
<keyword evidence="13" id="KW-0812">Transmembrane</keyword>
<dbReference type="GO" id="GO:0045252">
    <property type="term" value="C:oxoglutarate dehydrogenase complex"/>
    <property type="evidence" value="ECO:0007669"/>
    <property type="project" value="TreeGrafter"/>
</dbReference>